<dbReference type="EMBL" id="CP002959">
    <property type="protein sequence ID" value="AFM13753.1"/>
    <property type="molecule type" value="Genomic_DNA"/>
</dbReference>
<gene>
    <name evidence="2" type="ordered locus">Turpa_3114</name>
</gene>
<dbReference type="OrthoDB" id="342681at2"/>
<evidence type="ECO:0000313" key="3">
    <source>
        <dbReference type="Proteomes" id="UP000006048"/>
    </source>
</evidence>
<reference evidence="2 3" key="1">
    <citation type="submission" date="2012-06" db="EMBL/GenBank/DDBJ databases">
        <title>The complete chromosome of genome of Turneriella parva DSM 21527.</title>
        <authorList>
            <consortium name="US DOE Joint Genome Institute (JGI-PGF)"/>
            <person name="Lucas S."/>
            <person name="Han J."/>
            <person name="Lapidus A."/>
            <person name="Bruce D."/>
            <person name="Goodwin L."/>
            <person name="Pitluck S."/>
            <person name="Peters L."/>
            <person name="Kyrpides N."/>
            <person name="Mavromatis K."/>
            <person name="Ivanova N."/>
            <person name="Mikhailova N."/>
            <person name="Chertkov O."/>
            <person name="Detter J.C."/>
            <person name="Tapia R."/>
            <person name="Han C."/>
            <person name="Land M."/>
            <person name="Hauser L."/>
            <person name="Markowitz V."/>
            <person name="Cheng J.-F."/>
            <person name="Hugenholtz P."/>
            <person name="Woyke T."/>
            <person name="Wu D."/>
            <person name="Gronow S."/>
            <person name="Wellnitz S."/>
            <person name="Brambilla E."/>
            <person name="Klenk H.-P."/>
            <person name="Eisen J.A."/>
        </authorList>
    </citation>
    <scope>NUCLEOTIDE SEQUENCE [LARGE SCALE GENOMIC DNA]</scope>
    <source>
        <strain evidence="3">ATCC BAA-1111 / DSM 21527 / NCTC 11395 / H</strain>
    </source>
</reference>
<evidence type="ECO:0000256" key="1">
    <source>
        <dbReference type="SAM" id="MobiDB-lite"/>
    </source>
</evidence>
<name>I4B8Z6_TURPD</name>
<proteinExistence type="predicted"/>
<dbReference type="HOGENOM" id="CLU_153819_0_0_12"/>
<dbReference type="KEGG" id="tpx:Turpa_3114"/>
<dbReference type="STRING" id="869212.Turpa_3114"/>
<accession>I4B8Z6</accession>
<sequence length="153" mass="17069">MALNNEQKAELIRRGNTLFNEGRYFDAGRVFTTVGYKTGLIRLGDLFYFEKEMPLVAYGFYRNANHRPMLDKIGEGFVFALKCLLYEPGAEPEKSTVPAQPAPAKAKAAPIASEDEFRVRQSNSPDAGIPARQQKEDKEAKVARAIAMLQKLA</sequence>
<protein>
    <submittedName>
        <fullName evidence="2">Uncharacterized protein</fullName>
    </submittedName>
</protein>
<organism evidence="2 3">
    <name type="scientific">Turneriella parva (strain ATCC BAA-1111 / DSM 21527 / NCTC 11395 / H)</name>
    <name type="common">Leptospira parva</name>
    <dbReference type="NCBI Taxonomy" id="869212"/>
    <lineage>
        <taxon>Bacteria</taxon>
        <taxon>Pseudomonadati</taxon>
        <taxon>Spirochaetota</taxon>
        <taxon>Spirochaetia</taxon>
        <taxon>Leptospirales</taxon>
        <taxon>Leptospiraceae</taxon>
        <taxon>Turneriella</taxon>
    </lineage>
</organism>
<evidence type="ECO:0000313" key="2">
    <source>
        <dbReference type="EMBL" id="AFM13753.1"/>
    </source>
</evidence>
<dbReference type="AlphaFoldDB" id="I4B8Z6"/>
<feature type="compositionally biased region" description="Low complexity" evidence="1">
    <location>
        <begin position="98"/>
        <end position="112"/>
    </location>
</feature>
<keyword evidence="3" id="KW-1185">Reference proteome</keyword>
<feature type="region of interest" description="Disordered" evidence="1">
    <location>
        <begin position="91"/>
        <end position="140"/>
    </location>
</feature>
<dbReference type="Proteomes" id="UP000006048">
    <property type="component" value="Chromosome"/>
</dbReference>
<dbReference type="RefSeq" id="WP_014804253.1">
    <property type="nucleotide sequence ID" value="NC_018020.1"/>
</dbReference>